<dbReference type="EMBL" id="LAZR01048987">
    <property type="protein sequence ID" value="KKK90683.1"/>
    <property type="molecule type" value="Genomic_DNA"/>
</dbReference>
<reference evidence="1" key="1">
    <citation type="journal article" date="2015" name="Nature">
        <title>Complex archaea that bridge the gap between prokaryotes and eukaryotes.</title>
        <authorList>
            <person name="Spang A."/>
            <person name="Saw J.H."/>
            <person name="Jorgensen S.L."/>
            <person name="Zaremba-Niedzwiedzka K."/>
            <person name="Martijn J."/>
            <person name="Lind A.E."/>
            <person name="van Eijk R."/>
            <person name="Schleper C."/>
            <person name="Guy L."/>
            <person name="Ettema T.J."/>
        </authorList>
    </citation>
    <scope>NUCLEOTIDE SEQUENCE</scope>
</reference>
<dbReference type="AlphaFoldDB" id="A0A0F8ZAA4"/>
<evidence type="ECO:0008006" key="2">
    <source>
        <dbReference type="Google" id="ProtNLM"/>
    </source>
</evidence>
<protein>
    <recommendedName>
        <fullName evidence="2">Bacteriophage T4 Gp32 single-stranded DNA-binding domain-containing protein</fullName>
    </recommendedName>
</protein>
<accession>A0A0F8ZAA4</accession>
<evidence type="ECO:0000313" key="1">
    <source>
        <dbReference type="EMBL" id="KKK90683.1"/>
    </source>
</evidence>
<name>A0A0F8ZAA4_9ZZZZ</name>
<comment type="caution">
    <text evidence="1">The sequence shown here is derived from an EMBL/GenBank/DDBJ whole genome shotgun (WGS) entry which is preliminary data.</text>
</comment>
<proteinExistence type="predicted"/>
<sequence>MPYADFGSKLNFGGNQYLKLKSKGDKAKFRILGTPFIEGKHFFKDNKNNWDIQPCPRVNEAAECHYCKEFFETIATGKKTGDKTLIAQAKKAAEKFKNSVSVYLPIVDRATEQFAILQTTLGVRNN</sequence>
<organism evidence="1">
    <name type="scientific">marine sediment metagenome</name>
    <dbReference type="NCBI Taxonomy" id="412755"/>
    <lineage>
        <taxon>unclassified sequences</taxon>
        <taxon>metagenomes</taxon>
        <taxon>ecological metagenomes</taxon>
    </lineage>
</organism>
<gene>
    <name evidence="1" type="ORF">LCGC14_2720570</name>
</gene>
<feature type="non-terminal residue" evidence="1">
    <location>
        <position position="126"/>
    </location>
</feature>